<evidence type="ECO:0008006" key="3">
    <source>
        <dbReference type="Google" id="ProtNLM"/>
    </source>
</evidence>
<feature type="chain" id="PRO_5043715745" description="Secreted protein" evidence="1">
    <location>
        <begin position="33"/>
        <end position="87"/>
    </location>
</feature>
<proteinExistence type="predicted"/>
<name>A0AAU3HMT6_9ACTN</name>
<evidence type="ECO:0000313" key="2">
    <source>
        <dbReference type="EMBL" id="WTZ06772.1"/>
    </source>
</evidence>
<gene>
    <name evidence="2" type="ORF">OG699_01240</name>
</gene>
<reference evidence="2" key="1">
    <citation type="submission" date="2022-10" db="EMBL/GenBank/DDBJ databases">
        <title>The complete genomes of actinobacterial strains from the NBC collection.</title>
        <authorList>
            <person name="Joergensen T.S."/>
            <person name="Alvarez Arevalo M."/>
            <person name="Sterndorff E.B."/>
            <person name="Faurdal D."/>
            <person name="Vuksanovic O."/>
            <person name="Mourched A.-S."/>
            <person name="Charusanti P."/>
            <person name="Shaw S."/>
            <person name="Blin K."/>
            <person name="Weber T."/>
        </authorList>
    </citation>
    <scope>NUCLEOTIDE SEQUENCE</scope>
    <source>
        <strain evidence="2">NBC_01393</strain>
    </source>
</reference>
<dbReference type="EMBL" id="CP109546">
    <property type="protein sequence ID" value="WTZ06772.1"/>
    <property type="molecule type" value="Genomic_DNA"/>
</dbReference>
<keyword evidence="1" id="KW-0732">Signal</keyword>
<protein>
    <recommendedName>
        <fullName evidence="3">Secreted protein</fullName>
    </recommendedName>
</protein>
<dbReference type="AlphaFoldDB" id="A0AAU3HMT6"/>
<accession>A0AAU3HMT6</accession>
<feature type="signal peptide" evidence="1">
    <location>
        <begin position="1"/>
        <end position="32"/>
    </location>
</feature>
<organism evidence="2">
    <name type="scientific">Streptomyces sp. NBC_01393</name>
    <dbReference type="NCBI Taxonomy" id="2903851"/>
    <lineage>
        <taxon>Bacteria</taxon>
        <taxon>Bacillati</taxon>
        <taxon>Actinomycetota</taxon>
        <taxon>Actinomycetes</taxon>
        <taxon>Kitasatosporales</taxon>
        <taxon>Streptomycetaceae</taxon>
        <taxon>Streptomyces</taxon>
    </lineage>
</organism>
<evidence type="ECO:0000256" key="1">
    <source>
        <dbReference type="SAM" id="SignalP"/>
    </source>
</evidence>
<sequence>MINGLKRAAALGAVTVALAVGAVVGTVGTASAAPQDHHRPSAAPHHCVKVAGHWARQWHPAYRDRHHHWHPGHWTRVWVHDHKECRR</sequence>